<accession>A0ABQ4P0S4</accession>
<dbReference type="InterPro" id="IPR029045">
    <property type="entry name" value="ClpP/crotonase-like_dom_sf"/>
</dbReference>
<dbReference type="Gene3D" id="3.90.226.10">
    <property type="entry name" value="2-enoyl-CoA Hydratase, Chain A, domain 1"/>
    <property type="match status" value="1"/>
</dbReference>
<dbReference type="Proteomes" id="UP000773469">
    <property type="component" value="Unassembled WGS sequence"/>
</dbReference>
<evidence type="ECO:0000256" key="3">
    <source>
        <dbReference type="ARBA" id="ARBA00022801"/>
    </source>
</evidence>
<feature type="domain" description="Peptidase S49" evidence="5">
    <location>
        <begin position="159"/>
        <end position="309"/>
    </location>
</feature>
<protein>
    <recommendedName>
        <fullName evidence="5">Peptidase S49 domain-containing protein</fullName>
    </recommendedName>
</protein>
<dbReference type="InterPro" id="IPR047272">
    <property type="entry name" value="S49_SppA_C"/>
</dbReference>
<keyword evidence="2" id="KW-0645">Protease</keyword>
<dbReference type="Pfam" id="PF01343">
    <property type="entry name" value="Peptidase_S49"/>
    <property type="match status" value="1"/>
</dbReference>
<comment type="similarity">
    <text evidence="1">Belongs to the peptidase S49 family.</text>
</comment>
<organism evidence="6 7">
    <name type="scientific">Shewanella colwelliana</name>
    <name type="common">Alteromonas colwelliana</name>
    <dbReference type="NCBI Taxonomy" id="23"/>
    <lineage>
        <taxon>Bacteria</taxon>
        <taxon>Pseudomonadati</taxon>
        <taxon>Pseudomonadota</taxon>
        <taxon>Gammaproteobacteria</taxon>
        <taxon>Alteromonadales</taxon>
        <taxon>Shewanellaceae</taxon>
        <taxon>Shewanella</taxon>
    </lineage>
</organism>
<evidence type="ECO:0000256" key="4">
    <source>
        <dbReference type="ARBA" id="ARBA00022825"/>
    </source>
</evidence>
<comment type="caution">
    <text evidence="6">The sequence shown here is derived from an EMBL/GenBank/DDBJ whole genome shotgun (WGS) entry which is preliminary data.</text>
</comment>
<reference evidence="6 7" key="1">
    <citation type="submission" date="2021-05" db="EMBL/GenBank/DDBJ databases">
        <title>Molecular characterization for Shewanella algae harboring chromosomal blaOXA-55-like strains isolated from clinical and environment sample.</title>
        <authorList>
            <person name="Ohama Y."/>
            <person name="Aoki K."/>
            <person name="Harada S."/>
            <person name="Moriya K."/>
            <person name="Ishii Y."/>
            <person name="Tateda K."/>
        </authorList>
    </citation>
    <scope>NUCLEOTIDE SEQUENCE [LARGE SCALE GENOMIC DNA]</scope>
    <source>
        <strain evidence="6 7">MBTL60-118</strain>
    </source>
</reference>
<dbReference type="CDD" id="cd07023">
    <property type="entry name" value="S49_Sppa_N_C"/>
    <property type="match status" value="1"/>
</dbReference>
<evidence type="ECO:0000259" key="5">
    <source>
        <dbReference type="Pfam" id="PF01343"/>
    </source>
</evidence>
<evidence type="ECO:0000256" key="1">
    <source>
        <dbReference type="ARBA" id="ARBA00008683"/>
    </source>
</evidence>
<dbReference type="RefSeq" id="WP_220756941.1">
    <property type="nucleotide sequence ID" value="NZ_BPEU01000013.1"/>
</dbReference>
<sequence length="333" mass="36179">MEKNNEHELLSVAKEYLTVYKRTNYGKIAVLTFVVGLGLATNLLKGFELEDRHIAVVNISGELGGGMNDNETSSGNNIAAKIVEALNSDNSSMLVINADSPGGSPTDSQVIAETLIEYKQARGELSPELKAGIITRLDAASPNFEKQPSTSDAFNNDLARKPIIAVVGKQCASACVQAIIHADYIVAQRASMFGNIGVRLDTLNWSALAEKLGVTNITLTSGENKDMLNPWRPLNTEQMQLANSTLLQPVFQQFKDDVLTGREGKLKVADDVLFTGLVWTGEDSKAMGLIDTTSNSVKVQKALESWSGVKYKAYTHKQFSFSSFLVSQLGLTW</sequence>
<dbReference type="InterPro" id="IPR002142">
    <property type="entry name" value="Peptidase_S49"/>
</dbReference>
<proteinExistence type="inferred from homology"/>
<dbReference type="Gene3D" id="6.20.330.10">
    <property type="match status" value="1"/>
</dbReference>
<dbReference type="PANTHER" id="PTHR42987:SF4">
    <property type="entry name" value="PROTEASE SOHB-RELATED"/>
    <property type="match status" value="1"/>
</dbReference>
<keyword evidence="4" id="KW-0720">Serine protease</keyword>
<name>A0ABQ4P0S4_SHECO</name>
<evidence type="ECO:0000313" key="6">
    <source>
        <dbReference type="EMBL" id="GIU41066.1"/>
    </source>
</evidence>
<gene>
    <name evidence="6" type="ORF">TUM3794_20630</name>
</gene>
<dbReference type="EMBL" id="BPEU01000013">
    <property type="protein sequence ID" value="GIU41066.1"/>
    <property type="molecule type" value="Genomic_DNA"/>
</dbReference>
<evidence type="ECO:0000256" key="2">
    <source>
        <dbReference type="ARBA" id="ARBA00022670"/>
    </source>
</evidence>
<keyword evidence="3" id="KW-0378">Hydrolase</keyword>
<keyword evidence="7" id="KW-1185">Reference proteome</keyword>
<evidence type="ECO:0000313" key="7">
    <source>
        <dbReference type="Proteomes" id="UP000773469"/>
    </source>
</evidence>
<dbReference type="SUPFAM" id="SSF52096">
    <property type="entry name" value="ClpP/crotonase"/>
    <property type="match status" value="2"/>
</dbReference>
<dbReference type="PANTHER" id="PTHR42987">
    <property type="entry name" value="PEPTIDASE S49"/>
    <property type="match status" value="1"/>
</dbReference>